<protein>
    <submittedName>
        <fullName evidence="2">Uncharacterized protein</fullName>
    </submittedName>
</protein>
<gene>
    <name evidence="2" type="ORF">DSCW_08510</name>
</gene>
<organism evidence="2 3">
    <name type="scientific">Desulfosarcina widdelii</name>
    <dbReference type="NCBI Taxonomy" id="947919"/>
    <lineage>
        <taxon>Bacteria</taxon>
        <taxon>Pseudomonadati</taxon>
        <taxon>Thermodesulfobacteriota</taxon>
        <taxon>Desulfobacteria</taxon>
        <taxon>Desulfobacterales</taxon>
        <taxon>Desulfosarcinaceae</taxon>
        <taxon>Desulfosarcina</taxon>
    </lineage>
</organism>
<keyword evidence="1" id="KW-0175">Coiled coil</keyword>
<reference evidence="2 3" key="1">
    <citation type="submission" date="2019-11" db="EMBL/GenBank/DDBJ databases">
        <title>Comparative genomics of hydrocarbon-degrading Desulfosarcina strains.</title>
        <authorList>
            <person name="Watanabe M."/>
            <person name="Kojima H."/>
            <person name="Fukui M."/>
        </authorList>
    </citation>
    <scope>NUCLEOTIDE SEQUENCE [LARGE SCALE GENOMIC DNA]</scope>
    <source>
        <strain evidence="2 3">PP31</strain>
    </source>
</reference>
<dbReference type="Proteomes" id="UP000427769">
    <property type="component" value="Chromosome"/>
</dbReference>
<name>A0A5K7Z4P9_9BACT</name>
<dbReference type="EMBL" id="AP021875">
    <property type="protein sequence ID" value="BBO73434.1"/>
    <property type="molecule type" value="Genomic_DNA"/>
</dbReference>
<dbReference type="KEGG" id="dwd:DSCW_08510"/>
<accession>A0A5K7Z4P9</accession>
<evidence type="ECO:0000313" key="3">
    <source>
        <dbReference type="Proteomes" id="UP000427769"/>
    </source>
</evidence>
<keyword evidence="3" id="KW-1185">Reference proteome</keyword>
<feature type="coiled-coil region" evidence="1">
    <location>
        <begin position="146"/>
        <end position="176"/>
    </location>
</feature>
<evidence type="ECO:0000313" key="2">
    <source>
        <dbReference type="EMBL" id="BBO73434.1"/>
    </source>
</evidence>
<dbReference type="RefSeq" id="WP_155302544.1">
    <property type="nucleotide sequence ID" value="NZ_AP021875.1"/>
</dbReference>
<dbReference type="AlphaFoldDB" id="A0A5K7Z4P9"/>
<evidence type="ECO:0000256" key="1">
    <source>
        <dbReference type="SAM" id="Coils"/>
    </source>
</evidence>
<proteinExistence type="predicted"/>
<sequence>MPKPFAQKVREIMQIDLKGREEITYNDIAVRLDMISDKEKRPLYRTMRDFIKRGEVVRVRDGVLSYKGLGRELRPADKTHCMFRLIRANRKSTLMVSDLVANCNVEECTAKEYLRMMVRHGFMRRIDMPNNQPSHYKMIHDPGPNLVRNEENAEKMRRLREKQKEVEAALTAVELAVKKGRAAIADMAVITKE</sequence>